<dbReference type="PANTHER" id="PTHR12147">
    <property type="entry name" value="METALLOPEPTIDASE M28 FAMILY MEMBER"/>
    <property type="match status" value="1"/>
</dbReference>
<evidence type="ECO:0000256" key="5">
    <source>
        <dbReference type="ARBA" id="ARBA00022692"/>
    </source>
</evidence>
<evidence type="ECO:0000256" key="10">
    <source>
        <dbReference type="ARBA" id="ARBA00022989"/>
    </source>
</evidence>
<dbReference type="Pfam" id="PF04389">
    <property type="entry name" value="Peptidase_M28"/>
    <property type="match status" value="1"/>
</dbReference>
<keyword evidence="5 14" id="KW-0812">Transmembrane</keyword>
<feature type="transmembrane region" description="Helical" evidence="14">
    <location>
        <begin position="373"/>
        <end position="390"/>
    </location>
</feature>
<dbReference type="InterPro" id="IPR053973">
    <property type="entry name" value="ERMP1-like_C"/>
</dbReference>
<feature type="transmembrane region" description="Helical" evidence="14">
    <location>
        <begin position="445"/>
        <end position="469"/>
    </location>
</feature>
<dbReference type="EMBL" id="BAABME010000661">
    <property type="protein sequence ID" value="GAA0144556.1"/>
    <property type="molecule type" value="Genomic_DNA"/>
</dbReference>
<evidence type="ECO:0000256" key="7">
    <source>
        <dbReference type="ARBA" id="ARBA00022801"/>
    </source>
</evidence>
<comment type="caution">
    <text evidence="17">The sequence shown here is derived from an EMBL/GenBank/DDBJ whole genome shotgun (WGS) entry which is preliminary data.</text>
</comment>
<evidence type="ECO:0000256" key="1">
    <source>
        <dbReference type="ARBA" id="ARBA00001947"/>
    </source>
</evidence>
<keyword evidence="13" id="KW-0325">Glycoprotein</keyword>
<dbReference type="InterPro" id="IPR045175">
    <property type="entry name" value="M28_fam"/>
</dbReference>
<keyword evidence="6" id="KW-0479">Metal-binding</keyword>
<feature type="transmembrane region" description="Helical" evidence="14">
    <location>
        <begin position="549"/>
        <end position="571"/>
    </location>
</feature>
<dbReference type="GO" id="GO:0008235">
    <property type="term" value="F:metalloexopeptidase activity"/>
    <property type="evidence" value="ECO:0007669"/>
    <property type="project" value="InterPro"/>
</dbReference>
<dbReference type="GO" id="GO:0005789">
    <property type="term" value="C:endoplasmic reticulum membrane"/>
    <property type="evidence" value="ECO:0007669"/>
    <property type="project" value="UniProtKB-SubCell"/>
</dbReference>
<dbReference type="GO" id="GO:0006508">
    <property type="term" value="P:proteolysis"/>
    <property type="evidence" value="ECO:0007669"/>
    <property type="project" value="UniProtKB-KW"/>
</dbReference>
<dbReference type="FunFam" id="3.40.630.10:FF:000008">
    <property type="entry name" value="Endoplasmic reticulum metallopeptidase 1"/>
    <property type="match status" value="1"/>
</dbReference>
<gene>
    <name evidence="17" type="ORF">LIER_04974</name>
</gene>
<dbReference type="InterPro" id="IPR007484">
    <property type="entry name" value="Peptidase_M28"/>
</dbReference>
<comment type="cofactor">
    <cofactor evidence="1">
        <name>Zn(2+)</name>
        <dbReference type="ChEBI" id="CHEBI:29105"/>
    </cofactor>
</comment>
<dbReference type="GO" id="GO:0046872">
    <property type="term" value="F:metal ion binding"/>
    <property type="evidence" value="ECO:0007669"/>
    <property type="project" value="UniProtKB-KW"/>
</dbReference>
<dbReference type="CDD" id="cd03875">
    <property type="entry name" value="M28_Fxna_like"/>
    <property type="match status" value="1"/>
</dbReference>
<dbReference type="SUPFAM" id="SSF53187">
    <property type="entry name" value="Zn-dependent exopeptidases"/>
    <property type="match status" value="1"/>
</dbReference>
<feature type="transmembrane region" description="Helical" evidence="14">
    <location>
        <begin position="503"/>
        <end position="529"/>
    </location>
</feature>
<comment type="subcellular location">
    <subcellularLocation>
        <location evidence="2">Endoplasmic reticulum membrane</location>
        <topology evidence="2">Multi-pass membrane protein</topology>
    </subcellularLocation>
</comment>
<evidence type="ECO:0000256" key="4">
    <source>
        <dbReference type="ARBA" id="ARBA00022670"/>
    </source>
</evidence>
<reference evidence="17 18" key="1">
    <citation type="submission" date="2024-01" db="EMBL/GenBank/DDBJ databases">
        <title>The complete chloroplast genome sequence of Lithospermum erythrorhizon: insights into the phylogenetic relationship among Boraginaceae species and the maternal lineages of purple gromwells.</title>
        <authorList>
            <person name="Okada T."/>
            <person name="Watanabe K."/>
        </authorList>
    </citation>
    <scope>NUCLEOTIDE SEQUENCE [LARGE SCALE GENOMIC DNA]</scope>
</reference>
<evidence type="ECO:0000256" key="11">
    <source>
        <dbReference type="ARBA" id="ARBA00023049"/>
    </source>
</evidence>
<keyword evidence="9" id="KW-0862">Zinc</keyword>
<keyword evidence="7" id="KW-0378">Hydrolase</keyword>
<evidence type="ECO:0000256" key="2">
    <source>
        <dbReference type="ARBA" id="ARBA00004477"/>
    </source>
</evidence>
<evidence type="ECO:0000256" key="9">
    <source>
        <dbReference type="ARBA" id="ARBA00022833"/>
    </source>
</evidence>
<evidence type="ECO:0000256" key="13">
    <source>
        <dbReference type="ARBA" id="ARBA00023180"/>
    </source>
</evidence>
<keyword evidence="8" id="KW-0256">Endoplasmic reticulum</keyword>
<dbReference type="InterPro" id="IPR048024">
    <property type="entry name" value="Fxna-like_M28_dom"/>
</dbReference>
<organism evidence="17 18">
    <name type="scientific">Lithospermum erythrorhizon</name>
    <name type="common">Purple gromwell</name>
    <name type="synonym">Lithospermum officinale var. erythrorhizon</name>
    <dbReference type="NCBI Taxonomy" id="34254"/>
    <lineage>
        <taxon>Eukaryota</taxon>
        <taxon>Viridiplantae</taxon>
        <taxon>Streptophyta</taxon>
        <taxon>Embryophyta</taxon>
        <taxon>Tracheophyta</taxon>
        <taxon>Spermatophyta</taxon>
        <taxon>Magnoliopsida</taxon>
        <taxon>eudicotyledons</taxon>
        <taxon>Gunneridae</taxon>
        <taxon>Pentapetalae</taxon>
        <taxon>asterids</taxon>
        <taxon>lamiids</taxon>
        <taxon>Boraginales</taxon>
        <taxon>Boraginaceae</taxon>
        <taxon>Boraginoideae</taxon>
        <taxon>Lithospermeae</taxon>
        <taxon>Lithospermum</taxon>
    </lineage>
</organism>
<dbReference type="Proteomes" id="UP001454036">
    <property type="component" value="Unassembled WGS sequence"/>
</dbReference>
<evidence type="ECO:0000259" key="15">
    <source>
        <dbReference type="Pfam" id="PF04389"/>
    </source>
</evidence>
<evidence type="ECO:0000313" key="18">
    <source>
        <dbReference type="Proteomes" id="UP001454036"/>
    </source>
</evidence>
<evidence type="ECO:0000313" key="17">
    <source>
        <dbReference type="EMBL" id="GAA0144556.1"/>
    </source>
</evidence>
<keyword evidence="18" id="KW-1185">Reference proteome</keyword>
<evidence type="ECO:0000256" key="8">
    <source>
        <dbReference type="ARBA" id="ARBA00022824"/>
    </source>
</evidence>
<feature type="transmembrane region" description="Helical" evidence="14">
    <location>
        <begin position="15"/>
        <end position="33"/>
    </location>
</feature>
<comment type="similarity">
    <text evidence="3">Belongs to the peptidase M28 family.</text>
</comment>
<name>A0AAV3NZN0_LITER</name>
<sequence>MKMMFRLSSGDIDGFKILLCLVVFYAVVSLGVYETIHMKFVNPLGLDAPLDRFSEARAVEHVRVLAEDIGGRQEGTPGLLQAATYIKAQLGQIKERAGPNIRIEIEETTVNGSFNMKFLGRSISLAYREHTNILMRLSSVKSQDGDTSVLVNGHFDTPPGSPGAGDCGSCVASMLELARTMVDSDWFPPRPVIFLFNGAEELFMLGSHGFITTHKWRDTIGAFINIEASGTGGTDLVCQSGPGSWPSSIYAQSAIYPMANSAAQDVFGAIPGDTDYRMFAKDYGDIPGLDIIFLLGSSFYHTASDTVERLIPGSLQARGENLFNLVKAITKSPKLQNAIERKSLRSVQGSNDDRAVFFDIYSRLLVYYSRKQAVVLQTIPIAIFLMMPFFSRRTFLSSFLTLCDFSKGIFYQAAGIILGIVFPAIFAALRLLFTGHTMNWFANPFLAYIMFIPSSLIGLLIPSIASGAFPLCQDVSSPKLPRGELVEEARFWGAFGFYSLQTLVYLVSGLGGGFLPFLCAISMIIAWILYRHSVKAFGQHSLRSAACYVFPLIPSLMYAAYFGGFLIAFLSEKMGATGSHPPPYGLFIPDMIVAVSIGAASGWCVGPLLPVVGRWLTKNPILQFLLHSSIIAMALSAQFFPYSTEAPKRVILQHTVFVADGGQILESSYDFSVVDSNSLIFVFKNAPDVAKELDVNPELSLDDFNQSHVENWVGIYPISILFSRSLKFPASSKKVLQKYKYLPHLSTVKQIDNSGGQLRRTYLELSLGSLQEVWVAVLNVTGPLSSWSFADETLPAPEVVGHGPASYICRLSGASHENWTFWLEANSSEAIRVELAVVEQHLTEPVTKLKGLFPSWMDVTAYASFRSTHFF</sequence>
<feature type="transmembrane region" description="Helical" evidence="14">
    <location>
        <begin position="410"/>
        <end position="433"/>
    </location>
</feature>
<accession>A0AAV3NZN0</accession>
<evidence type="ECO:0000256" key="12">
    <source>
        <dbReference type="ARBA" id="ARBA00023136"/>
    </source>
</evidence>
<dbReference type="AlphaFoldDB" id="A0AAV3NZN0"/>
<keyword evidence="10 14" id="KW-1133">Transmembrane helix</keyword>
<keyword evidence="12 14" id="KW-0472">Membrane</keyword>
<evidence type="ECO:0000256" key="3">
    <source>
        <dbReference type="ARBA" id="ARBA00010918"/>
    </source>
</evidence>
<dbReference type="Gene3D" id="3.40.630.10">
    <property type="entry name" value="Zn peptidases"/>
    <property type="match status" value="1"/>
</dbReference>
<keyword evidence="11 17" id="KW-0482">Metalloprotease</keyword>
<feature type="domain" description="Peptidase M28" evidence="15">
    <location>
        <begin position="132"/>
        <end position="325"/>
    </location>
</feature>
<proteinExistence type="inferred from homology"/>
<evidence type="ECO:0000259" key="16">
    <source>
        <dbReference type="Pfam" id="PF22248"/>
    </source>
</evidence>
<feature type="domain" description="Endoplasmic reticulum metallopeptidase 1-like C-terminal" evidence="16">
    <location>
        <begin position="646"/>
        <end position="865"/>
    </location>
</feature>
<feature type="transmembrane region" description="Helical" evidence="14">
    <location>
        <begin position="624"/>
        <end position="642"/>
    </location>
</feature>
<protein>
    <submittedName>
        <fullName evidence="17">Metalloprotease</fullName>
    </submittedName>
</protein>
<feature type="transmembrane region" description="Helical" evidence="14">
    <location>
        <begin position="591"/>
        <end position="612"/>
    </location>
</feature>
<evidence type="ECO:0000256" key="14">
    <source>
        <dbReference type="SAM" id="Phobius"/>
    </source>
</evidence>
<evidence type="ECO:0000256" key="6">
    <source>
        <dbReference type="ARBA" id="ARBA00022723"/>
    </source>
</evidence>
<dbReference type="Pfam" id="PF22248">
    <property type="entry name" value="ERMP1_C"/>
    <property type="match status" value="1"/>
</dbReference>
<dbReference type="PANTHER" id="PTHR12147:SF22">
    <property type="entry name" value="ENDOPLASMIC RETICULUM METALLOPEPTIDASE 1"/>
    <property type="match status" value="1"/>
</dbReference>
<keyword evidence="4" id="KW-0645">Protease</keyword>